<sequence>MWERGSLLEVKDSSLALSLPGSREGEGDVDLCRLGDLERRLCGDLERLLLRYLSRDRDLSLSRRSLSWEVDRIAYVPSVGIGCGCNPLGVLLRLTSWLPLMRS</sequence>
<evidence type="ECO:0000313" key="1">
    <source>
        <dbReference type="EMBL" id="EHB02643.1"/>
    </source>
</evidence>
<proteinExistence type="predicted"/>
<dbReference type="InParanoid" id="G5B031"/>
<dbReference type="AlphaFoldDB" id="G5B031"/>
<evidence type="ECO:0000313" key="2">
    <source>
        <dbReference type="Proteomes" id="UP000006813"/>
    </source>
</evidence>
<organism evidence="1 2">
    <name type="scientific">Heterocephalus glaber</name>
    <name type="common">Naked mole rat</name>
    <dbReference type="NCBI Taxonomy" id="10181"/>
    <lineage>
        <taxon>Eukaryota</taxon>
        <taxon>Metazoa</taxon>
        <taxon>Chordata</taxon>
        <taxon>Craniata</taxon>
        <taxon>Vertebrata</taxon>
        <taxon>Euteleostomi</taxon>
        <taxon>Mammalia</taxon>
        <taxon>Eutheria</taxon>
        <taxon>Euarchontoglires</taxon>
        <taxon>Glires</taxon>
        <taxon>Rodentia</taxon>
        <taxon>Hystricomorpha</taxon>
        <taxon>Bathyergidae</taxon>
        <taxon>Heterocephalus</taxon>
    </lineage>
</organism>
<protein>
    <submittedName>
        <fullName evidence="1">Uncharacterized protein</fullName>
    </submittedName>
</protein>
<dbReference type="EMBL" id="JH167721">
    <property type="protein sequence ID" value="EHB02643.1"/>
    <property type="molecule type" value="Genomic_DNA"/>
</dbReference>
<gene>
    <name evidence="1" type="ORF">GW7_02977</name>
</gene>
<reference evidence="1 2" key="1">
    <citation type="journal article" date="2011" name="Nature">
        <title>Genome sequencing reveals insights into physiology and longevity of the naked mole rat.</title>
        <authorList>
            <person name="Kim E.B."/>
            <person name="Fang X."/>
            <person name="Fushan A.A."/>
            <person name="Huang Z."/>
            <person name="Lobanov A.V."/>
            <person name="Han L."/>
            <person name="Marino S.M."/>
            <person name="Sun X."/>
            <person name="Turanov A.A."/>
            <person name="Yang P."/>
            <person name="Yim S.H."/>
            <person name="Zhao X."/>
            <person name="Kasaikina M.V."/>
            <person name="Stoletzki N."/>
            <person name="Peng C."/>
            <person name="Polak P."/>
            <person name="Xiong Z."/>
            <person name="Kiezun A."/>
            <person name="Zhu Y."/>
            <person name="Chen Y."/>
            <person name="Kryukov G.V."/>
            <person name="Zhang Q."/>
            <person name="Peshkin L."/>
            <person name="Yang L."/>
            <person name="Bronson R.T."/>
            <person name="Buffenstein R."/>
            <person name="Wang B."/>
            <person name="Han C."/>
            <person name="Li Q."/>
            <person name="Chen L."/>
            <person name="Zhao W."/>
            <person name="Sunyaev S.R."/>
            <person name="Park T.J."/>
            <person name="Zhang G."/>
            <person name="Wang J."/>
            <person name="Gladyshev V.N."/>
        </authorList>
    </citation>
    <scope>NUCLEOTIDE SEQUENCE [LARGE SCALE GENOMIC DNA]</scope>
</reference>
<accession>G5B031</accession>
<dbReference type="Proteomes" id="UP000006813">
    <property type="component" value="Unassembled WGS sequence"/>
</dbReference>
<name>G5B031_HETGA</name>